<dbReference type="EMBL" id="BLLK01000047">
    <property type="protein sequence ID" value="GFH54927.1"/>
    <property type="molecule type" value="Genomic_DNA"/>
</dbReference>
<feature type="compositionally biased region" description="Basic residues" evidence="1">
    <location>
        <begin position="20"/>
        <end position="32"/>
    </location>
</feature>
<accession>A0AAD3CZ66</accession>
<evidence type="ECO:0000313" key="3">
    <source>
        <dbReference type="Proteomes" id="UP001054902"/>
    </source>
</evidence>
<organism evidence="2 3">
    <name type="scientific">Chaetoceros tenuissimus</name>
    <dbReference type="NCBI Taxonomy" id="426638"/>
    <lineage>
        <taxon>Eukaryota</taxon>
        <taxon>Sar</taxon>
        <taxon>Stramenopiles</taxon>
        <taxon>Ochrophyta</taxon>
        <taxon>Bacillariophyta</taxon>
        <taxon>Coscinodiscophyceae</taxon>
        <taxon>Chaetocerotophycidae</taxon>
        <taxon>Chaetocerotales</taxon>
        <taxon>Chaetocerotaceae</taxon>
        <taxon>Chaetoceros</taxon>
    </lineage>
</organism>
<feature type="region of interest" description="Disordered" evidence="1">
    <location>
        <begin position="1"/>
        <end position="70"/>
    </location>
</feature>
<comment type="caution">
    <text evidence="2">The sequence shown here is derived from an EMBL/GenBank/DDBJ whole genome shotgun (WGS) entry which is preliminary data.</text>
</comment>
<name>A0AAD3CZ66_9STRA</name>
<gene>
    <name evidence="2" type="ORF">CTEN210_11403</name>
</gene>
<dbReference type="Proteomes" id="UP001054902">
    <property type="component" value="Unassembled WGS sequence"/>
</dbReference>
<evidence type="ECO:0000313" key="2">
    <source>
        <dbReference type="EMBL" id="GFH54927.1"/>
    </source>
</evidence>
<dbReference type="AlphaFoldDB" id="A0AAD3CZ66"/>
<sequence>MLSRDPNECRREAEGSLRNIFKHKQQQKSRAKPRVEVKSSAKSPLASLWKGKQQKVRHVPTHVSEEEDSAKKIEGYSEQHPNHDELILWAKKNLLAVRVLRERTGAYIPDQDRAVVNEALRMRMDLDCLRTLIEEYPHALDCGGIVDHIDHPIHVACNHHRNAVKLLLELNPECANQRDANDKTPMELFLRNEDQLDITFDEFTETSSRFLKLDPTITSQRFLGRESVRNIVLQNELIPRQIENSLA</sequence>
<feature type="compositionally biased region" description="Basic and acidic residues" evidence="1">
    <location>
        <begin position="1"/>
        <end position="15"/>
    </location>
</feature>
<reference evidence="2 3" key="1">
    <citation type="journal article" date="2021" name="Sci. Rep.">
        <title>The genome of the diatom Chaetoceros tenuissimus carries an ancient integrated fragment of an extant virus.</title>
        <authorList>
            <person name="Hongo Y."/>
            <person name="Kimura K."/>
            <person name="Takaki Y."/>
            <person name="Yoshida Y."/>
            <person name="Baba S."/>
            <person name="Kobayashi G."/>
            <person name="Nagasaki K."/>
            <person name="Hano T."/>
            <person name="Tomaru Y."/>
        </authorList>
    </citation>
    <scope>NUCLEOTIDE SEQUENCE [LARGE SCALE GENOMIC DNA]</scope>
    <source>
        <strain evidence="2 3">NIES-3715</strain>
    </source>
</reference>
<proteinExistence type="predicted"/>
<keyword evidence="3" id="KW-1185">Reference proteome</keyword>
<protein>
    <submittedName>
        <fullName evidence="2">Uncharacterized protein</fullName>
    </submittedName>
</protein>
<evidence type="ECO:0000256" key="1">
    <source>
        <dbReference type="SAM" id="MobiDB-lite"/>
    </source>
</evidence>